<reference evidence="1 2" key="1">
    <citation type="submission" date="2017-09" db="EMBL/GenBank/DDBJ databases">
        <authorList>
            <person name="Ehlers B."/>
            <person name="Leendertz F.H."/>
        </authorList>
    </citation>
    <scope>NUCLEOTIDE SEQUENCE [LARGE SCALE GENOMIC DNA]</scope>
    <source>
        <strain evidence="1 2">CGMCC 1.05381</strain>
    </source>
</reference>
<proteinExistence type="predicted"/>
<keyword evidence="2" id="KW-1185">Reference proteome</keyword>
<accession>A0A2C8Z5H3</accession>
<dbReference type="EMBL" id="OCST01000002">
    <property type="protein sequence ID" value="SOE59032.1"/>
    <property type="molecule type" value="Genomic_DNA"/>
</dbReference>
<evidence type="ECO:0000313" key="1">
    <source>
        <dbReference type="EMBL" id="SOE59032.1"/>
    </source>
</evidence>
<organism evidence="1 2">
    <name type="scientific">Salinibacterium xinjiangense</name>
    <dbReference type="NCBI Taxonomy" id="386302"/>
    <lineage>
        <taxon>Bacteria</taxon>
        <taxon>Bacillati</taxon>
        <taxon>Actinomycetota</taxon>
        <taxon>Actinomycetes</taxon>
        <taxon>Micrococcales</taxon>
        <taxon>Microbacteriaceae</taxon>
        <taxon>Salinibacterium</taxon>
    </lineage>
</organism>
<gene>
    <name evidence="1" type="ORF">SAMN06296378_0867</name>
</gene>
<evidence type="ECO:0000313" key="2">
    <source>
        <dbReference type="Proteomes" id="UP000219440"/>
    </source>
</evidence>
<name>A0A2C8Z5H3_9MICO</name>
<dbReference type="Proteomes" id="UP000219440">
    <property type="component" value="Unassembled WGS sequence"/>
</dbReference>
<protein>
    <submittedName>
        <fullName evidence="1">Uncharacterized protein</fullName>
    </submittedName>
</protein>
<sequence length="40" mass="4297">MFANEIVGIDNAVIRGMSQLNRVSTSQLGDTFIGLIDDNA</sequence>
<dbReference type="AlphaFoldDB" id="A0A2C8Z5H3"/>